<keyword evidence="3" id="KW-1185">Reference proteome</keyword>
<dbReference type="Pfam" id="PF12937">
    <property type="entry name" value="F-box-like"/>
    <property type="match status" value="1"/>
</dbReference>
<evidence type="ECO:0000313" key="3">
    <source>
        <dbReference type="Proteomes" id="UP001153678"/>
    </source>
</evidence>
<organism evidence="2 3">
    <name type="scientific">Funneliformis geosporum</name>
    <dbReference type="NCBI Taxonomy" id="1117311"/>
    <lineage>
        <taxon>Eukaryota</taxon>
        <taxon>Fungi</taxon>
        <taxon>Fungi incertae sedis</taxon>
        <taxon>Mucoromycota</taxon>
        <taxon>Glomeromycotina</taxon>
        <taxon>Glomeromycetes</taxon>
        <taxon>Glomerales</taxon>
        <taxon>Glomeraceae</taxon>
        <taxon>Funneliformis</taxon>
    </lineage>
</organism>
<dbReference type="InterPro" id="IPR001810">
    <property type="entry name" value="F-box_dom"/>
</dbReference>
<dbReference type="EMBL" id="CAMKVN010000689">
    <property type="protein sequence ID" value="CAI2170343.1"/>
    <property type="molecule type" value="Genomic_DNA"/>
</dbReference>
<dbReference type="Proteomes" id="UP001153678">
    <property type="component" value="Unassembled WGS sequence"/>
</dbReference>
<protein>
    <submittedName>
        <fullName evidence="2">18935_t:CDS:1</fullName>
    </submittedName>
</protein>
<gene>
    <name evidence="2" type="ORF">FWILDA_LOCUS4533</name>
</gene>
<evidence type="ECO:0000313" key="2">
    <source>
        <dbReference type="EMBL" id="CAI2170343.1"/>
    </source>
</evidence>
<dbReference type="Gene3D" id="3.80.10.10">
    <property type="entry name" value="Ribonuclease Inhibitor"/>
    <property type="match status" value="1"/>
</dbReference>
<proteinExistence type="predicted"/>
<accession>A0A9W4WL82</accession>
<dbReference type="InterPro" id="IPR032675">
    <property type="entry name" value="LRR_dom_sf"/>
</dbReference>
<dbReference type="SUPFAM" id="SSF52047">
    <property type="entry name" value="RNI-like"/>
    <property type="match status" value="1"/>
</dbReference>
<name>A0A9W4WL82_9GLOM</name>
<feature type="domain" description="F-box" evidence="1">
    <location>
        <begin position="32"/>
        <end position="79"/>
    </location>
</feature>
<comment type="caution">
    <text evidence="2">The sequence shown here is derived from an EMBL/GenBank/DDBJ whole genome shotgun (WGS) entry which is preliminary data.</text>
</comment>
<evidence type="ECO:0000259" key="1">
    <source>
        <dbReference type="Pfam" id="PF12937"/>
    </source>
</evidence>
<dbReference type="OrthoDB" id="2315951at2759"/>
<sequence>MPAYYLLFKVTCKLFTKKQSKQIVIKRPKKTISDLPVECMQQIFDCIRDQGEGIYSALLVNRYWCRNIIPILWEQPFQRFSKVYHSQPTKYLKDRSLRLHQPSNNKLLYTLFSCLPEQDNQTLAFKLSQYRVKIPKSQQTLFNYAYFLQEFSYKDLELIIISSLQRWYTNSLLHDSFYPQIHLISTALCKLFLQRSNLQSLYFEKNFAKLDIPNFTEIDNKRPALSQLSHFSFTYSEPITTNILNLLKIISNFCNHITSLEFNLKSADYNIDIRVAIVNIIKSQYKITHFSIENISSDVAEPIIFSLKSNSFNLLSLRLSHVQLTESCVDLISQFNNLNSLTIDNCDGLSNEILYSHFLPQKLIINTLQQDITLPLLRKFGKNLKFLGLSIYYDIYIAERLLDFCPRVDKIHLNIYTDVALDYEELKRKEASWKNIIKSAYPHKNIHLSVDY</sequence>
<dbReference type="AlphaFoldDB" id="A0A9W4WL82"/>
<reference evidence="2" key="1">
    <citation type="submission" date="2022-08" db="EMBL/GenBank/DDBJ databases">
        <authorList>
            <person name="Kallberg Y."/>
            <person name="Tangrot J."/>
            <person name="Rosling A."/>
        </authorList>
    </citation>
    <scope>NUCLEOTIDE SEQUENCE</scope>
    <source>
        <strain evidence="2">Wild A</strain>
    </source>
</reference>